<dbReference type="Proteomes" id="UP000249524">
    <property type="component" value="Unassembled WGS sequence"/>
</dbReference>
<proteinExistence type="predicted"/>
<evidence type="ECO:0000313" key="1">
    <source>
        <dbReference type="EMBL" id="RAK68781.1"/>
    </source>
</evidence>
<evidence type="ECO:0000313" key="2">
    <source>
        <dbReference type="Proteomes" id="UP000249524"/>
    </source>
</evidence>
<sequence>MRRPFVPGFVTAGEAADSAVSEIAIRMAARALVDRDIQYDGQNIIIPTGSHAEALRLVRELRAALGRAA</sequence>
<reference evidence="1 2" key="1">
    <citation type="submission" date="2018-05" db="EMBL/GenBank/DDBJ databases">
        <authorList>
            <person name="Lanie J.A."/>
            <person name="Ng W.-L."/>
            <person name="Kazmierczak K.M."/>
            <person name="Andrzejewski T.M."/>
            <person name="Davidsen T.M."/>
            <person name="Wayne K.J."/>
            <person name="Tettelin H."/>
            <person name="Glass J.I."/>
            <person name="Rusch D."/>
            <person name="Podicherti R."/>
            <person name="Tsui H.-C.T."/>
            <person name="Winkler M.E."/>
        </authorList>
    </citation>
    <scope>NUCLEOTIDE SEQUENCE [LARGE SCALE GENOMIC DNA]</scope>
    <source>
        <strain evidence="1 2">BUT-10</strain>
    </source>
</reference>
<dbReference type="AlphaFoldDB" id="A0A328BQK4"/>
<dbReference type="RefSeq" id="WP_111274273.1">
    <property type="nucleotide sequence ID" value="NZ_QFYS01000001.1"/>
</dbReference>
<dbReference type="EMBL" id="QFYS01000001">
    <property type="protein sequence ID" value="RAK68781.1"/>
    <property type="molecule type" value="Genomic_DNA"/>
</dbReference>
<accession>A0A328BQK4</accession>
<organism evidence="1 2">
    <name type="scientific">Phenylobacterium kunshanense</name>
    <dbReference type="NCBI Taxonomy" id="1445034"/>
    <lineage>
        <taxon>Bacteria</taxon>
        <taxon>Pseudomonadati</taxon>
        <taxon>Pseudomonadota</taxon>
        <taxon>Alphaproteobacteria</taxon>
        <taxon>Caulobacterales</taxon>
        <taxon>Caulobacteraceae</taxon>
        <taxon>Phenylobacterium</taxon>
    </lineage>
</organism>
<name>A0A328BQK4_9CAUL</name>
<gene>
    <name evidence="1" type="ORF">DJ019_01860</name>
</gene>
<protein>
    <submittedName>
        <fullName evidence="1">Uncharacterized protein</fullName>
    </submittedName>
</protein>
<keyword evidence="2" id="KW-1185">Reference proteome</keyword>
<comment type="caution">
    <text evidence="1">The sequence shown here is derived from an EMBL/GenBank/DDBJ whole genome shotgun (WGS) entry which is preliminary data.</text>
</comment>